<evidence type="ECO:0000256" key="5">
    <source>
        <dbReference type="ARBA" id="ARBA00022741"/>
    </source>
</evidence>
<dbReference type="PANTHER" id="PTHR43297:SF2">
    <property type="entry name" value="DIPEPTIDE TRANSPORT ATP-BINDING PROTEIN DPPD"/>
    <property type="match status" value="1"/>
</dbReference>
<dbReference type="InterPro" id="IPR050388">
    <property type="entry name" value="ABC_Ni/Peptide_Import"/>
</dbReference>
<dbReference type="SUPFAM" id="SSF52540">
    <property type="entry name" value="P-loop containing nucleoside triphosphate hydrolases"/>
    <property type="match status" value="1"/>
</dbReference>
<dbReference type="SMART" id="SM00382">
    <property type="entry name" value="AAA"/>
    <property type="match status" value="1"/>
</dbReference>
<evidence type="ECO:0000256" key="7">
    <source>
        <dbReference type="ARBA" id="ARBA00023136"/>
    </source>
</evidence>
<sequence>MLEIENLTVSFKTGRKSFKAVDDVCLSIGKGEIMGLAGESGCGKSATALSVLRLIPSPPGEIRGGAIRFRGADLLSMDLSALQKIRGNEIAMIFQDPGTALSPLHRIGRQLVEALRIHKDISRRRARAMAEEWLEKVGVPGPKERMFAYPHELSGGMRQRVMIAMALMMDPSLIIADEPTTALDVTTQAQIFDLMERMLKRDASMLLISHDMGVIREMCRRAAVMYASRIVEIRSAEDIFSRPAHPYTRGLIRSIPPLSPGTGRLRAIPGRVPSPLDDVPGCRFHDRCPHAFQKCEQTAPPLFDLGNGRRAACFRVEK</sequence>
<evidence type="ECO:0000256" key="6">
    <source>
        <dbReference type="ARBA" id="ARBA00022840"/>
    </source>
</evidence>
<dbReference type="PROSITE" id="PS00211">
    <property type="entry name" value="ABC_TRANSPORTER_1"/>
    <property type="match status" value="1"/>
</dbReference>
<dbReference type="GO" id="GO:0016887">
    <property type="term" value="F:ATP hydrolysis activity"/>
    <property type="evidence" value="ECO:0007669"/>
    <property type="project" value="InterPro"/>
</dbReference>
<evidence type="ECO:0000313" key="9">
    <source>
        <dbReference type="EMBL" id="VEN74258.1"/>
    </source>
</evidence>
<dbReference type="InterPro" id="IPR013563">
    <property type="entry name" value="Oligopep_ABC_C"/>
</dbReference>
<dbReference type="InterPro" id="IPR003439">
    <property type="entry name" value="ABC_transporter-like_ATP-bd"/>
</dbReference>
<keyword evidence="7" id="KW-0472">Membrane</keyword>
<dbReference type="Pfam" id="PF08352">
    <property type="entry name" value="oligo_HPY"/>
    <property type="match status" value="1"/>
</dbReference>
<dbReference type="InterPro" id="IPR017871">
    <property type="entry name" value="ABC_transporter-like_CS"/>
</dbReference>
<dbReference type="PROSITE" id="PS50893">
    <property type="entry name" value="ABC_TRANSPORTER_2"/>
    <property type="match status" value="1"/>
</dbReference>
<comment type="similarity">
    <text evidence="2">Belongs to the ABC transporter superfamily.</text>
</comment>
<organism evidence="9">
    <name type="scientific">uncultured Desulfobacteraceae bacterium</name>
    <dbReference type="NCBI Taxonomy" id="218296"/>
    <lineage>
        <taxon>Bacteria</taxon>
        <taxon>Pseudomonadati</taxon>
        <taxon>Thermodesulfobacteriota</taxon>
        <taxon>Desulfobacteria</taxon>
        <taxon>Desulfobacterales</taxon>
        <taxon>Desulfobacteraceae</taxon>
        <taxon>environmental samples</taxon>
    </lineage>
</organism>
<dbReference type="PANTHER" id="PTHR43297">
    <property type="entry name" value="OLIGOPEPTIDE TRANSPORT ATP-BINDING PROTEIN APPD"/>
    <property type="match status" value="1"/>
</dbReference>
<evidence type="ECO:0000256" key="4">
    <source>
        <dbReference type="ARBA" id="ARBA00022475"/>
    </source>
</evidence>
<feature type="domain" description="ABC transporter" evidence="8">
    <location>
        <begin position="2"/>
        <end position="252"/>
    </location>
</feature>
<comment type="subcellular location">
    <subcellularLocation>
        <location evidence="1">Cell inner membrane</location>
        <topology evidence="1">Peripheral membrane protein</topology>
    </subcellularLocation>
</comment>
<accession>A0A484HJ42</accession>
<dbReference type="GO" id="GO:0005524">
    <property type="term" value="F:ATP binding"/>
    <property type="evidence" value="ECO:0007669"/>
    <property type="project" value="UniProtKB-KW"/>
</dbReference>
<dbReference type="AlphaFoldDB" id="A0A484HJ42"/>
<evidence type="ECO:0000259" key="8">
    <source>
        <dbReference type="PROSITE" id="PS50893"/>
    </source>
</evidence>
<reference evidence="9" key="1">
    <citation type="submission" date="2019-01" db="EMBL/GenBank/DDBJ databases">
        <authorList>
            <consortium name="Genoscope - CEA"/>
            <person name="William W."/>
        </authorList>
    </citation>
    <scope>NUCLEOTIDE SEQUENCE</scope>
    <source>
        <strain evidence="9">CR-1</strain>
    </source>
</reference>
<dbReference type="Pfam" id="PF00005">
    <property type="entry name" value="ABC_tran"/>
    <property type="match status" value="1"/>
</dbReference>
<dbReference type="EMBL" id="CAACVI010000023">
    <property type="protein sequence ID" value="VEN74258.1"/>
    <property type="molecule type" value="Genomic_DNA"/>
</dbReference>
<evidence type="ECO:0000256" key="3">
    <source>
        <dbReference type="ARBA" id="ARBA00022448"/>
    </source>
</evidence>
<name>A0A484HJ42_9BACT</name>
<keyword evidence="3" id="KW-0813">Transport</keyword>
<protein>
    <submittedName>
        <fullName evidence="9">Oligopeptide transporter subunit ATP-binding component of ABC superfamily</fullName>
    </submittedName>
</protein>
<dbReference type="FunFam" id="3.40.50.300:FF:000016">
    <property type="entry name" value="Oligopeptide ABC transporter ATP-binding component"/>
    <property type="match status" value="1"/>
</dbReference>
<dbReference type="InterPro" id="IPR027417">
    <property type="entry name" value="P-loop_NTPase"/>
</dbReference>
<dbReference type="NCBIfam" id="TIGR01727">
    <property type="entry name" value="oligo_HPY"/>
    <property type="match status" value="1"/>
</dbReference>
<gene>
    <name evidence="9" type="primary">oppD</name>
    <name evidence="9" type="ORF">EPICR_30193</name>
</gene>
<dbReference type="CDD" id="cd03257">
    <property type="entry name" value="ABC_NikE_OppD_transporters"/>
    <property type="match status" value="1"/>
</dbReference>
<evidence type="ECO:0000256" key="2">
    <source>
        <dbReference type="ARBA" id="ARBA00005417"/>
    </source>
</evidence>
<dbReference type="GO" id="GO:0015833">
    <property type="term" value="P:peptide transport"/>
    <property type="evidence" value="ECO:0007669"/>
    <property type="project" value="InterPro"/>
</dbReference>
<proteinExistence type="inferred from homology"/>
<keyword evidence="5" id="KW-0547">Nucleotide-binding</keyword>
<dbReference type="InterPro" id="IPR003593">
    <property type="entry name" value="AAA+_ATPase"/>
</dbReference>
<evidence type="ECO:0000256" key="1">
    <source>
        <dbReference type="ARBA" id="ARBA00004417"/>
    </source>
</evidence>
<dbReference type="Gene3D" id="3.40.50.300">
    <property type="entry name" value="P-loop containing nucleotide triphosphate hydrolases"/>
    <property type="match status" value="1"/>
</dbReference>
<keyword evidence="6 9" id="KW-0067">ATP-binding</keyword>
<dbReference type="GO" id="GO:0005886">
    <property type="term" value="C:plasma membrane"/>
    <property type="evidence" value="ECO:0007669"/>
    <property type="project" value="UniProtKB-SubCell"/>
</dbReference>
<keyword evidence="4" id="KW-1003">Cell membrane</keyword>